<evidence type="ECO:0000313" key="3">
    <source>
        <dbReference type="Proteomes" id="UP000736335"/>
    </source>
</evidence>
<dbReference type="AlphaFoldDB" id="A0A9P6HND5"/>
<proteinExistence type="predicted"/>
<dbReference type="OrthoDB" id="6359816at2759"/>
<dbReference type="Gene3D" id="3.30.710.10">
    <property type="entry name" value="Potassium Channel Kv1.1, Chain A"/>
    <property type="match status" value="1"/>
</dbReference>
<reference evidence="2" key="2">
    <citation type="submission" date="2020-11" db="EMBL/GenBank/DDBJ databases">
        <authorList>
            <consortium name="DOE Joint Genome Institute"/>
            <person name="Kuo A."/>
            <person name="Miyauchi S."/>
            <person name="Kiss E."/>
            <person name="Drula E."/>
            <person name="Kohler A."/>
            <person name="Sanchez-Garcia M."/>
            <person name="Andreopoulos B."/>
            <person name="Barry K.W."/>
            <person name="Bonito G."/>
            <person name="Buee M."/>
            <person name="Carver A."/>
            <person name="Chen C."/>
            <person name="Cichocki N."/>
            <person name="Clum A."/>
            <person name="Culley D."/>
            <person name="Crous P.W."/>
            <person name="Fauchery L."/>
            <person name="Girlanda M."/>
            <person name="Hayes R."/>
            <person name="Keri Z."/>
            <person name="Labutti K."/>
            <person name="Lipzen A."/>
            <person name="Lombard V."/>
            <person name="Magnuson J."/>
            <person name="Maillard F."/>
            <person name="Morin E."/>
            <person name="Murat C."/>
            <person name="Nolan M."/>
            <person name="Ohm R."/>
            <person name="Pangilinan J."/>
            <person name="Pereira M."/>
            <person name="Perotto S."/>
            <person name="Peter M."/>
            <person name="Riley R."/>
            <person name="Sitrit Y."/>
            <person name="Stielow B."/>
            <person name="Szollosi G."/>
            <person name="Zifcakova L."/>
            <person name="Stursova M."/>
            <person name="Spatafora J.W."/>
            <person name="Tedersoo L."/>
            <person name="Vaario L.-M."/>
            <person name="Yamada A."/>
            <person name="Yan M."/>
            <person name="Wang P."/>
            <person name="Xu J."/>
            <person name="Bruns T."/>
            <person name="Baldrian P."/>
            <person name="Vilgalys R."/>
            <person name="Henrissat B."/>
            <person name="Grigoriev I.V."/>
            <person name="Hibbett D."/>
            <person name="Nagy L.G."/>
            <person name="Martin F.M."/>
        </authorList>
    </citation>
    <scope>NUCLEOTIDE SEQUENCE</scope>
    <source>
        <strain evidence="2">UH-Tt-Lm1</strain>
    </source>
</reference>
<organism evidence="2 3">
    <name type="scientific">Thelephora terrestris</name>
    <dbReference type="NCBI Taxonomy" id="56493"/>
    <lineage>
        <taxon>Eukaryota</taxon>
        <taxon>Fungi</taxon>
        <taxon>Dikarya</taxon>
        <taxon>Basidiomycota</taxon>
        <taxon>Agaricomycotina</taxon>
        <taxon>Agaricomycetes</taxon>
        <taxon>Thelephorales</taxon>
        <taxon>Thelephoraceae</taxon>
        <taxon>Thelephora</taxon>
    </lineage>
</organism>
<accession>A0A9P6HND5</accession>
<evidence type="ECO:0008006" key="4">
    <source>
        <dbReference type="Google" id="ProtNLM"/>
    </source>
</evidence>
<sequence>MPVRRRGPAAFSPPIAMQQSIWDSITEGNFIDAKVFAYSGRARGSGRVHTPKPLFVNTHVLASACAYFRSTFDLSDGIETSLTAGLPPGLDATFDIEENSLTDDYNDVEQYPADEVFVDAEVPSETRVEGPPEIPERTVKAYLVKYTPYNTLRAIIWYIYSGEIFFSTALPGHPVASVESIYQFAEEHGMDHLRSLAFRRIVAPINDMHQSRLIQDAFSPFASRHPQIRDVYVRRLRYFLAYGPNEQFQQELTRYFSGELPRSRDLLASLLRSVMDEPDTGVPSGEDDNRNAILRVSVPWPARTKTALLKSLDCGTFEDIRVAVPSGPEPTEPHIHFAGGVDEQVGATISRRTSPDDHGSELMTDDNLPVCQSESDTEISLLTLVNNWS</sequence>
<comment type="caution">
    <text evidence="2">The sequence shown here is derived from an EMBL/GenBank/DDBJ whole genome shotgun (WGS) entry which is preliminary data.</text>
</comment>
<protein>
    <recommendedName>
        <fullName evidence="4">BTB domain-containing protein</fullName>
    </recommendedName>
</protein>
<evidence type="ECO:0000313" key="2">
    <source>
        <dbReference type="EMBL" id="KAF9790812.1"/>
    </source>
</evidence>
<dbReference type="InterPro" id="IPR011333">
    <property type="entry name" value="SKP1/BTB/POZ_sf"/>
</dbReference>
<gene>
    <name evidence="2" type="ORF">BJ322DRAFT_411728</name>
</gene>
<dbReference type="EMBL" id="WIUZ02000002">
    <property type="protein sequence ID" value="KAF9790812.1"/>
    <property type="molecule type" value="Genomic_DNA"/>
</dbReference>
<reference evidence="2" key="1">
    <citation type="journal article" date="2020" name="Nat. Commun.">
        <title>Large-scale genome sequencing of mycorrhizal fungi provides insights into the early evolution of symbiotic traits.</title>
        <authorList>
            <person name="Miyauchi S."/>
            <person name="Kiss E."/>
            <person name="Kuo A."/>
            <person name="Drula E."/>
            <person name="Kohler A."/>
            <person name="Sanchez-Garcia M."/>
            <person name="Morin E."/>
            <person name="Andreopoulos B."/>
            <person name="Barry K.W."/>
            <person name="Bonito G."/>
            <person name="Buee M."/>
            <person name="Carver A."/>
            <person name="Chen C."/>
            <person name="Cichocki N."/>
            <person name="Clum A."/>
            <person name="Culley D."/>
            <person name="Crous P.W."/>
            <person name="Fauchery L."/>
            <person name="Girlanda M."/>
            <person name="Hayes R.D."/>
            <person name="Keri Z."/>
            <person name="LaButti K."/>
            <person name="Lipzen A."/>
            <person name="Lombard V."/>
            <person name="Magnuson J."/>
            <person name="Maillard F."/>
            <person name="Murat C."/>
            <person name="Nolan M."/>
            <person name="Ohm R.A."/>
            <person name="Pangilinan J."/>
            <person name="Pereira M.F."/>
            <person name="Perotto S."/>
            <person name="Peter M."/>
            <person name="Pfister S."/>
            <person name="Riley R."/>
            <person name="Sitrit Y."/>
            <person name="Stielow J.B."/>
            <person name="Szollosi G."/>
            <person name="Zifcakova L."/>
            <person name="Stursova M."/>
            <person name="Spatafora J.W."/>
            <person name="Tedersoo L."/>
            <person name="Vaario L.M."/>
            <person name="Yamada A."/>
            <person name="Yan M."/>
            <person name="Wang P."/>
            <person name="Xu J."/>
            <person name="Bruns T."/>
            <person name="Baldrian P."/>
            <person name="Vilgalys R."/>
            <person name="Dunand C."/>
            <person name="Henrissat B."/>
            <person name="Grigoriev I.V."/>
            <person name="Hibbett D."/>
            <person name="Nagy L.G."/>
            <person name="Martin F.M."/>
        </authorList>
    </citation>
    <scope>NUCLEOTIDE SEQUENCE</scope>
    <source>
        <strain evidence="2">UH-Tt-Lm1</strain>
    </source>
</reference>
<name>A0A9P6HND5_9AGAM</name>
<dbReference type="Proteomes" id="UP000736335">
    <property type="component" value="Unassembled WGS sequence"/>
</dbReference>
<keyword evidence="3" id="KW-1185">Reference proteome</keyword>
<evidence type="ECO:0000256" key="1">
    <source>
        <dbReference type="SAM" id="MobiDB-lite"/>
    </source>
</evidence>
<feature type="region of interest" description="Disordered" evidence="1">
    <location>
        <begin position="350"/>
        <end position="369"/>
    </location>
</feature>